<evidence type="ECO:0000313" key="3">
    <source>
        <dbReference type="Proteomes" id="UP000265618"/>
    </source>
</evidence>
<evidence type="ECO:0000256" key="1">
    <source>
        <dbReference type="SAM" id="MobiDB-lite"/>
    </source>
</evidence>
<dbReference type="Proteomes" id="UP000265618">
    <property type="component" value="Unassembled WGS sequence"/>
</dbReference>
<reference evidence="2 3" key="1">
    <citation type="journal article" date="2018" name="PLoS ONE">
        <title>The draft genome of Kipferlia bialata reveals reductive genome evolution in fornicate parasites.</title>
        <authorList>
            <person name="Tanifuji G."/>
            <person name="Takabayashi S."/>
            <person name="Kume K."/>
            <person name="Takagi M."/>
            <person name="Nakayama T."/>
            <person name="Kamikawa R."/>
            <person name="Inagaki Y."/>
            <person name="Hashimoto T."/>
        </authorList>
    </citation>
    <scope>NUCLEOTIDE SEQUENCE [LARGE SCALE GENOMIC DNA]</scope>
    <source>
        <strain evidence="2">NY0173</strain>
    </source>
</reference>
<keyword evidence="3" id="KW-1185">Reference proteome</keyword>
<protein>
    <recommendedName>
        <fullName evidence="4">Collagen triple helix repeat-containing protein</fullName>
    </recommendedName>
</protein>
<evidence type="ECO:0000313" key="2">
    <source>
        <dbReference type="EMBL" id="GIQ85955.1"/>
    </source>
</evidence>
<dbReference type="AlphaFoldDB" id="A0A9K3D0G0"/>
<evidence type="ECO:0008006" key="4">
    <source>
        <dbReference type="Google" id="ProtNLM"/>
    </source>
</evidence>
<gene>
    <name evidence="2" type="ORF">KIPB_007715</name>
</gene>
<accession>A0A9K3D0G0</accession>
<dbReference type="PANTHER" id="PTHR24637">
    <property type="entry name" value="COLLAGEN"/>
    <property type="match status" value="1"/>
</dbReference>
<feature type="region of interest" description="Disordered" evidence="1">
    <location>
        <begin position="1"/>
        <end position="21"/>
    </location>
</feature>
<dbReference type="Pfam" id="PF01391">
    <property type="entry name" value="Collagen"/>
    <property type="match status" value="1"/>
</dbReference>
<organism evidence="2 3">
    <name type="scientific">Kipferlia bialata</name>
    <dbReference type="NCBI Taxonomy" id="797122"/>
    <lineage>
        <taxon>Eukaryota</taxon>
        <taxon>Metamonada</taxon>
        <taxon>Carpediemonas-like organisms</taxon>
        <taxon>Kipferlia</taxon>
    </lineage>
</organism>
<sequence>MTHTRSTWGEEGGPSTFGRGRAVSPCRSVLSDITSVYSDMGSVSYDSDSTEGEHSHAHPVRFRTDRKVSPIIYIMPRRNERTLDPENRLNVLSQVLARSPLPEYLGECPLRAISLHHRTSWNVYDVRTEFKRPDTWHIRDSMPYTPGTATATVSPLPTPTPIYLLLGPSGVNGTNGTNGVDGRDGRDGTNGTNGADGEKGETGASGTDGIDGIDGEKGDKGEKGDTGEPSRLDYSTYEYLNTFSTTGATFDFDGVLNWYVAPPGQGAGYCWANMEVATAAAPHTWLEVGYSRWSYMSNTFDTGMGTTTTRIQPNMYYRLSWVKNSNSCDMIGYMIEYE</sequence>
<feature type="compositionally biased region" description="Low complexity" evidence="1">
    <location>
        <begin position="165"/>
        <end position="180"/>
    </location>
</feature>
<comment type="caution">
    <text evidence="2">The sequence shown here is derived from an EMBL/GenBank/DDBJ whole genome shotgun (WGS) entry which is preliminary data.</text>
</comment>
<dbReference type="InterPro" id="IPR008160">
    <property type="entry name" value="Collagen"/>
</dbReference>
<name>A0A9K3D0G0_9EUKA</name>
<feature type="region of interest" description="Disordered" evidence="1">
    <location>
        <begin position="165"/>
        <end position="231"/>
    </location>
</feature>
<dbReference type="EMBL" id="BDIP01002228">
    <property type="protein sequence ID" value="GIQ85955.1"/>
    <property type="molecule type" value="Genomic_DNA"/>
</dbReference>
<feature type="compositionally biased region" description="Basic and acidic residues" evidence="1">
    <location>
        <begin position="214"/>
        <end position="231"/>
    </location>
</feature>
<proteinExistence type="predicted"/>